<comment type="caution">
    <text evidence="1">The sequence shown here is derived from an EMBL/GenBank/DDBJ whole genome shotgun (WGS) entry which is preliminary data.</text>
</comment>
<accession>A0ABT9PC12</accession>
<evidence type="ECO:0008006" key="3">
    <source>
        <dbReference type="Google" id="ProtNLM"/>
    </source>
</evidence>
<name>A0ABT9PC12_9ACTN</name>
<proteinExistence type="predicted"/>
<keyword evidence="2" id="KW-1185">Reference proteome</keyword>
<dbReference type="Gene3D" id="1.50.10.10">
    <property type="match status" value="1"/>
</dbReference>
<reference evidence="1 2" key="1">
    <citation type="submission" date="2023-07" db="EMBL/GenBank/DDBJ databases">
        <title>Sequencing the genomes of 1000 actinobacteria strains.</title>
        <authorList>
            <person name="Klenk H.-P."/>
        </authorList>
    </citation>
    <scope>NUCLEOTIDE SEQUENCE [LARGE SCALE GENOMIC DNA]</scope>
    <source>
        <strain evidence="1 2">DSM 44388</strain>
    </source>
</reference>
<dbReference type="RefSeq" id="WP_307248843.1">
    <property type="nucleotide sequence ID" value="NZ_JAUSQZ010000001.1"/>
</dbReference>
<dbReference type="EMBL" id="JAUSQZ010000001">
    <property type="protein sequence ID" value="MDP9830041.1"/>
    <property type="molecule type" value="Genomic_DNA"/>
</dbReference>
<dbReference type="Proteomes" id="UP001235712">
    <property type="component" value="Unassembled WGS sequence"/>
</dbReference>
<sequence>MDTAAQRPYPPGSRPPFPTGAQIHATALSIAAAQHESGAIPWFPGGGTDPWDHVECLMALDVQGLHEPARAGYDWLRRTQRPDGSWPSRWLDGTVVEATAETNHAAYVAVGVLHHWLSTADDEFLARAWPMVRDALAFTLALANPDGTIGWARSPQGSPDPAALVTGCSSIHQALRCGVSIADALGADDTSRTWEAAADRLQHALLHRPGAFVDKSRFSMDWYYPVLGGALRGDAARERIDRGWDTFVVPGSGIRCVSDRPWVTGAETCELALALASVGDTARAAELVASMQHLRDDDGSYWTGLVLTDGKRWPVEHSTWTGAAMVLAVDLINAGEVTGRVFGDPAGELDDLEDVAS</sequence>
<protein>
    <recommendedName>
        <fullName evidence="3">Prenyltransferase/squalene oxidase-like repeat protein</fullName>
    </recommendedName>
</protein>
<dbReference type="InterPro" id="IPR012341">
    <property type="entry name" value="6hp_glycosidase-like_sf"/>
</dbReference>
<dbReference type="SUPFAM" id="SSF48208">
    <property type="entry name" value="Six-hairpin glycosidases"/>
    <property type="match status" value="1"/>
</dbReference>
<dbReference type="InterPro" id="IPR008928">
    <property type="entry name" value="6-hairpin_glycosidase_sf"/>
</dbReference>
<organism evidence="1 2">
    <name type="scientific">Kineosporia succinea</name>
    <dbReference type="NCBI Taxonomy" id="84632"/>
    <lineage>
        <taxon>Bacteria</taxon>
        <taxon>Bacillati</taxon>
        <taxon>Actinomycetota</taxon>
        <taxon>Actinomycetes</taxon>
        <taxon>Kineosporiales</taxon>
        <taxon>Kineosporiaceae</taxon>
        <taxon>Kineosporia</taxon>
    </lineage>
</organism>
<evidence type="ECO:0000313" key="2">
    <source>
        <dbReference type="Proteomes" id="UP001235712"/>
    </source>
</evidence>
<evidence type="ECO:0000313" key="1">
    <source>
        <dbReference type="EMBL" id="MDP9830041.1"/>
    </source>
</evidence>
<gene>
    <name evidence="1" type="ORF">J2S57_005790</name>
</gene>